<dbReference type="PANTHER" id="PTHR43260:SF1">
    <property type="entry name" value="KSDD-LIKE STEROID DEHYDROGENASE RV0785"/>
    <property type="match status" value="1"/>
</dbReference>
<dbReference type="Proteomes" id="UP001157034">
    <property type="component" value="Unassembled WGS sequence"/>
</dbReference>
<keyword evidence="6" id="KW-1185">Reference proteome</keyword>
<dbReference type="InterPro" id="IPR003953">
    <property type="entry name" value="FAD-dep_OxRdtase_2_FAD-bd"/>
</dbReference>
<dbReference type="Gene3D" id="3.50.50.60">
    <property type="entry name" value="FAD/NAD(P)-binding domain"/>
    <property type="match status" value="1"/>
</dbReference>
<feature type="compositionally biased region" description="Gly residues" evidence="3">
    <location>
        <begin position="91"/>
        <end position="100"/>
    </location>
</feature>
<gene>
    <name evidence="5" type="ORF">GCM10025881_32510</name>
</gene>
<name>A0ABQ6K8V3_9MICO</name>
<feature type="region of interest" description="Disordered" evidence="3">
    <location>
        <begin position="76"/>
        <end position="100"/>
    </location>
</feature>
<evidence type="ECO:0000256" key="3">
    <source>
        <dbReference type="SAM" id="MobiDB-lite"/>
    </source>
</evidence>
<reference evidence="6" key="1">
    <citation type="journal article" date="2019" name="Int. J. Syst. Evol. Microbiol.">
        <title>The Global Catalogue of Microorganisms (GCM) 10K type strain sequencing project: providing services to taxonomists for standard genome sequencing and annotation.</title>
        <authorList>
            <consortium name="The Broad Institute Genomics Platform"/>
            <consortium name="The Broad Institute Genome Sequencing Center for Infectious Disease"/>
            <person name="Wu L."/>
            <person name="Ma J."/>
        </authorList>
    </citation>
    <scope>NUCLEOTIDE SEQUENCE [LARGE SCALE GENOMIC DNA]</scope>
    <source>
        <strain evidence="6">NBRC 108894</strain>
    </source>
</reference>
<dbReference type="InterPro" id="IPR014614">
    <property type="entry name" value="KsdD_DH"/>
</dbReference>
<keyword evidence="1" id="KW-0285">Flavoprotein</keyword>
<evidence type="ECO:0000256" key="1">
    <source>
        <dbReference type="ARBA" id="ARBA00022630"/>
    </source>
</evidence>
<keyword evidence="2" id="KW-0560">Oxidoreductase</keyword>
<evidence type="ECO:0000256" key="2">
    <source>
        <dbReference type="ARBA" id="ARBA00023002"/>
    </source>
</evidence>
<evidence type="ECO:0000313" key="5">
    <source>
        <dbReference type="EMBL" id="GMA96427.1"/>
    </source>
</evidence>
<sequence>MSDNSDAADAVVIGAGLAGLVTAAELVAAGKRVIVLEQEPEASLGGQAWWSFGGLFLVDSPSSAAWACTTVSISPGRTGSAAPNGIATRTRGGGPGRRPT</sequence>
<accession>A0ABQ6K8V3</accession>
<organism evidence="5 6">
    <name type="scientific">Pseudolysinimonas kribbensis</name>
    <dbReference type="NCBI Taxonomy" id="433641"/>
    <lineage>
        <taxon>Bacteria</taxon>
        <taxon>Bacillati</taxon>
        <taxon>Actinomycetota</taxon>
        <taxon>Actinomycetes</taxon>
        <taxon>Micrococcales</taxon>
        <taxon>Microbacteriaceae</taxon>
        <taxon>Pseudolysinimonas</taxon>
    </lineage>
</organism>
<dbReference type="SUPFAM" id="SSF51905">
    <property type="entry name" value="FAD/NAD(P)-binding domain"/>
    <property type="match status" value="1"/>
</dbReference>
<evidence type="ECO:0000259" key="4">
    <source>
        <dbReference type="Pfam" id="PF00890"/>
    </source>
</evidence>
<protein>
    <recommendedName>
        <fullName evidence="4">FAD-dependent oxidoreductase 2 FAD-binding domain-containing protein</fullName>
    </recommendedName>
</protein>
<dbReference type="PANTHER" id="PTHR43260">
    <property type="entry name" value="3-KETOSTEROID-DELTA-1-DEHYDROGENASE"/>
    <property type="match status" value="1"/>
</dbReference>
<dbReference type="EMBL" id="BSVB01000001">
    <property type="protein sequence ID" value="GMA96427.1"/>
    <property type="molecule type" value="Genomic_DNA"/>
</dbReference>
<dbReference type="InterPro" id="IPR036188">
    <property type="entry name" value="FAD/NAD-bd_sf"/>
</dbReference>
<evidence type="ECO:0000313" key="6">
    <source>
        <dbReference type="Proteomes" id="UP001157034"/>
    </source>
</evidence>
<comment type="caution">
    <text evidence="5">The sequence shown here is derived from an EMBL/GenBank/DDBJ whole genome shotgun (WGS) entry which is preliminary data.</text>
</comment>
<feature type="domain" description="FAD-dependent oxidoreductase 2 FAD-binding" evidence="4">
    <location>
        <begin position="9"/>
        <end position="63"/>
    </location>
</feature>
<proteinExistence type="predicted"/>
<dbReference type="Pfam" id="PF00890">
    <property type="entry name" value="FAD_binding_2"/>
    <property type="match status" value="1"/>
</dbReference>